<protein>
    <submittedName>
        <fullName evidence="2">Uncharacterized protein</fullName>
    </submittedName>
</protein>
<name>A0A6A6B6P3_9PEZI</name>
<reference evidence="2" key="1">
    <citation type="journal article" date="2020" name="Stud. Mycol.">
        <title>101 Dothideomycetes genomes: a test case for predicting lifestyles and emergence of pathogens.</title>
        <authorList>
            <person name="Haridas S."/>
            <person name="Albert R."/>
            <person name="Binder M."/>
            <person name="Bloem J."/>
            <person name="Labutti K."/>
            <person name="Salamov A."/>
            <person name="Andreopoulos B."/>
            <person name="Baker S."/>
            <person name="Barry K."/>
            <person name="Bills G."/>
            <person name="Bluhm B."/>
            <person name="Cannon C."/>
            <person name="Castanera R."/>
            <person name="Culley D."/>
            <person name="Daum C."/>
            <person name="Ezra D."/>
            <person name="Gonzalez J."/>
            <person name="Henrissat B."/>
            <person name="Kuo A."/>
            <person name="Liang C."/>
            <person name="Lipzen A."/>
            <person name="Lutzoni F."/>
            <person name="Magnuson J."/>
            <person name="Mondo S."/>
            <person name="Nolan M."/>
            <person name="Ohm R."/>
            <person name="Pangilinan J."/>
            <person name="Park H.-J."/>
            <person name="Ramirez L."/>
            <person name="Alfaro M."/>
            <person name="Sun H."/>
            <person name="Tritt A."/>
            <person name="Yoshinaga Y."/>
            <person name="Zwiers L.-H."/>
            <person name="Turgeon B."/>
            <person name="Goodwin S."/>
            <person name="Spatafora J."/>
            <person name="Crous P."/>
            <person name="Grigoriev I."/>
        </authorList>
    </citation>
    <scope>NUCLEOTIDE SEQUENCE</scope>
    <source>
        <strain evidence="2">CBS 121167</strain>
    </source>
</reference>
<feature type="compositionally biased region" description="Low complexity" evidence="1">
    <location>
        <begin position="426"/>
        <end position="464"/>
    </location>
</feature>
<accession>A0A6A6B6P3</accession>
<dbReference type="GeneID" id="54302778"/>
<gene>
    <name evidence="2" type="ORF">K452DRAFT_338108</name>
</gene>
<organism evidence="2 3">
    <name type="scientific">Aplosporella prunicola CBS 121167</name>
    <dbReference type="NCBI Taxonomy" id="1176127"/>
    <lineage>
        <taxon>Eukaryota</taxon>
        <taxon>Fungi</taxon>
        <taxon>Dikarya</taxon>
        <taxon>Ascomycota</taxon>
        <taxon>Pezizomycotina</taxon>
        <taxon>Dothideomycetes</taxon>
        <taxon>Dothideomycetes incertae sedis</taxon>
        <taxon>Botryosphaeriales</taxon>
        <taxon>Aplosporellaceae</taxon>
        <taxon>Aplosporella</taxon>
    </lineage>
</organism>
<feature type="region of interest" description="Disordered" evidence="1">
    <location>
        <begin position="267"/>
        <end position="290"/>
    </location>
</feature>
<dbReference type="Proteomes" id="UP000799438">
    <property type="component" value="Unassembled WGS sequence"/>
</dbReference>
<proteinExistence type="predicted"/>
<evidence type="ECO:0000256" key="1">
    <source>
        <dbReference type="SAM" id="MobiDB-lite"/>
    </source>
</evidence>
<sequence>MSSSMQLVRYIAPAVVNTPIRALIVPQTALRYIAAGYHINVTTPAERNIVTASSLFGIITPGHDNHAVANGMATALSASLRSAIHRYGDLPSAGFTLKKQHDMTETETAQAITTKPIMTETNITDTDTRDSGATAYDLDTATESETPHSADNMTQTTTKEPAMFNFGATNAVEVPKFTITSIQSNLDRPRATELKAPHMTDVSISLPIRSKKPRTTSSTFNNATESTFHTVVSAPPTVNTRIPESDILYSTSAFAHDVETPVMLTKEEHNRKLAQPRSRKTSGTKTETFHHTYPDTEELPIMLTKEKHNRKLVQPRTRIVSNTKAETIEHAGYTFTIQKNIDTGFGADLTKTHIFEANFASSNTSNSSGGYQFGEVNNVSDDEKQQQPFGSYALTPQTLKLEPERVDVAALARLHTPSSIKEQHDTTNTTNGNNNHHNNQANHNGHNTTNEHALPTPQQQQQNKGGKRTGKKKTTKSKAGKHKNGKSKK</sequence>
<feature type="compositionally biased region" description="Basic residues" evidence="1">
    <location>
        <begin position="272"/>
        <end position="282"/>
    </location>
</feature>
<dbReference type="OrthoDB" id="10666067at2759"/>
<feature type="region of interest" description="Disordered" evidence="1">
    <location>
        <begin position="414"/>
        <end position="489"/>
    </location>
</feature>
<evidence type="ECO:0000313" key="3">
    <source>
        <dbReference type="Proteomes" id="UP000799438"/>
    </source>
</evidence>
<dbReference type="EMBL" id="ML995495">
    <property type="protein sequence ID" value="KAF2138657.1"/>
    <property type="molecule type" value="Genomic_DNA"/>
</dbReference>
<evidence type="ECO:0000313" key="2">
    <source>
        <dbReference type="EMBL" id="KAF2138657.1"/>
    </source>
</evidence>
<dbReference type="AlphaFoldDB" id="A0A6A6B6P3"/>
<dbReference type="RefSeq" id="XP_033394370.1">
    <property type="nucleotide sequence ID" value="XM_033545278.1"/>
</dbReference>
<keyword evidence="3" id="KW-1185">Reference proteome</keyword>
<feature type="compositionally biased region" description="Basic residues" evidence="1">
    <location>
        <begin position="465"/>
        <end position="489"/>
    </location>
</feature>